<comment type="caution">
    <text evidence="3">The sequence shown here is derived from an EMBL/GenBank/DDBJ whole genome shotgun (WGS) entry which is preliminary data.</text>
</comment>
<name>A0A512NLL2_9HYPH</name>
<accession>A0A512NLL2</accession>
<organism evidence="3 4">
    <name type="scientific">Reyranella soli</name>
    <dbReference type="NCBI Taxonomy" id="1230389"/>
    <lineage>
        <taxon>Bacteria</taxon>
        <taxon>Pseudomonadati</taxon>
        <taxon>Pseudomonadota</taxon>
        <taxon>Alphaproteobacteria</taxon>
        <taxon>Hyphomicrobiales</taxon>
        <taxon>Reyranellaceae</taxon>
        <taxon>Reyranella</taxon>
    </lineage>
</organism>
<reference evidence="3 4" key="1">
    <citation type="submission" date="2019-07" db="EMBL/GenBank/DDBJ databases">
        <title>Whole genome shotgun sequence of Reyranella soli NBRC 108950.</title>
        <authorList>
            <person name="Hosoyama A."/>
            <person name="Uohara A."/>
            <person name="Ohji S."/>
            <person name="Ichikawa N."/>
        </authorList>
    </citation>
    <scope>NUCLEOTIDE SEQUENCE [LARGE SCALE GENOMIC DNA]</scope>
    <source>
        <strain evidence="3 4">NBRC 108950</strain>
    </source>
</reference>
<evidence type="ECO:0000313" key="3">
    <source>
        <dbReference type="EMBL" id="GEP59833.1"/>
    </source>
</evidence>
<dbReference type="InterPro" id="IPR024463">
    <property type="entry name" value="Transposase_TnpC_homeodom"/>
</dbReference>
<sequence length="175" mass="20299">MSAQVDALPDDPGLLKAMLIAEQLESERLRQIIREFQRHRFGRRAESLPEDQLQLALEDAEQAADKAEAEQKNLAERKVRAARRRTNRGELPTHLPRIETVVDVERTTITLDPLKRLICHCHGSCYGNPFSSRCRYPKFLGTTHKAKLLKSHRDAIGNHRLFHHRIRKCKIVWLQ</sequence>
<dbReference type="EMBL" id="BKAJ01000141">
    <property type="protein sequence ID" value="GEP59833.1"/>
    <property type="molecule type" value="Genomic_DNA"/>
</dbReference>
<feature type="coiled-coil region" evidence="1">
    <location>
        <begin position="50"/>
        <end position="84"/>
    </location>
</feature>
<keyword evidence="1" id="KW-0175">Coiled coil</keyword>
<gene>
    <name evidence="3" type="ORF">RSO01_69990</name>
</gene>
<evidence type="ECO:0000313" key="4">
    <source>
        <dbReference type="Proteomes" id="UP000321058"/>
    </source>
</evidence>
<evidence type="ECO:0000256" key="1">
    <source>
        <dbReference type="SAM" id="Coils"/>
    </source>
</evidence>
<protein>
    <recommendedName>
        <fullName evidence="2">Transposase TnpC homeodomain domain-containing protein</fullName>
    </recommendedName>
</protein>
<dbReference type="Pfam" id="PF13007">
    <property type="entry name" value="LZ_Tnp_IS66"/>
    <property type="match status" value="1"/>
</dbReference>
<evidence type="ECO:0000259" key="2">
    <source>
        <dbReference type="Pfam" id="PF13007"/>
    </source>
</evidence>
<dbReference type="AlphaFoldDB" id="A0A512NLL2"/>
<proteinExistence type="predicted"/>
<keyword evidence="4" id="KW-1185">Reference proteome</keyword>
<feature type="domain" description="Transposase TnpC homeodomain" evidence="2">
    <location>
        <begin position="28"/>
        <end position="99"/>
    </location>
</feature>
<dbReference type="Proteomes" id="UP000321058">
    <property type="component" value="Unassembled WGS sequence"/>
</dbReference>